<proteinExistence type="predicted"/>
<name>A0ABU9Q190_9BURK</name>
<organism evidence="3 4">
    <name type="scientific">Collimonas rhizosphaerae</name>
    <dbReference type="NCBI Taxonomy" id="3126357"/>
    <lineage>
        <taxon>Bacteria</taxon>
        <taxon>Pseudomonadati</taxon>
        <taxon>Pseudomonadota</taxon>
        <taxon>Betaproteobacteria</taxon>
        <taxon>Burkholderiales</taxon>
        <taxon>Oxalobacteraceae</taxon>
        <taxon>Collimonas</taxon>
    </lineage>
</organism>
<sequence length="66" mass="7144">MEALYLLIPISTVLVFLAIWVFIRASDSGQFDDMVGPAMRILLDDDRPGPPEKAVSDSPPDNGAAK</sequence>
<dbReference type="NCBIfam" id="TIGR00847">
    <property type="entry name" value="ccoS"/>
    <property type="match status" value="1"/>
</dbReference>
<reference evidence="3 4" key="1">
    <citation type="submission" date="2024-02" db="EMBL/GenBank/DDBJ databases">
        <title>Draft genome sequence of Collimonas sp. strain H4R21, an effective mineral-weathering bacterial strain isolated from the beech rhizosphere.</title>
        <authorList>
            <person name="Morin E."/>
            <person name="Uroz S."/>
            <person name="Leveau J.H.J."/>
            <person name="Kumar R."/>
            <person name="Rey M.W."/>
            <person name="Pham J."/>
        </authorList>
    </citation>
    <scope>NUCLEOTIDE SEQUENCE [LARGE SCALE GENOMIC DNA]</scope>
    <source>
        <strain evidence="3 4">H4R21</strain>
    </source>
</reference>
<evidence type="ECO:0000313" key="3">
    <source>
        <dbReference type="EMBL" id="MEM4990029.1"/>
    </source>
</evidence>
<dbReference type="PANTHER" id="PTHR41532">
    <property type="entry name" value="FIXS PROTEIN"/>
    <property type="match status" value="1"/>
</dbReference>
<evidence type="ECO:0000313" key="4">
    <source>
        <dbReference type="Proteomes" id="UP001495910"/>
    </source>
</evidence>
<comment type="caution">
    <text evidence="3">The sequence shown here is derived from an EMBL/GenBank/DDBJ whole genome shotgun (WGS) entry which is preliminary data.</text>
</comment>
<dbReference type="Pfam" id="PF03597">
    <property type="entry name" value="FixS"/>
    <property type="match status" value="1"/>
</dbReference>
<dbReference type="InterPro" id="IPR004714">
    <property type="entry name" value="Cyt_oxidase_maturation_cbb3"/>
</dbReference>
<feature type="transmembrane region" description="Helical" evidence="2">
    <location>
        <begin position="6"/>
        <end position="23"/>
    </location>
</feature>
<keyword evidence="2" id="KW-1133">Transmembrane helix</keyword>
<keyword evidence="2" id="KW-0472">Membrane</keyword>
<accession>A0ABU9Q190</accession>
<dbReference type="Proteomes" id="UP001495910">
    <property type="component" value="Unassembled WGS sequence"/>
</dbReference>
<keyword evidence="2" id="KW-0812">Transmembrane</keyword>
<gene>
    <name evidence="3" type="primary">ccoS</name>
    <name evidence="3" type="ORF">V8G57_21755</name>
</gene>
<evidence type="ECO:0000256" key="1">
    <source>
        <dbReference type="SAM" id="MobiDB-lite"/>
    </source>
</evidence>
<dbReference type="RefSeq" id="WP_092399988.1">
    <property type="nucleotide sequence ID" value="NZ_JBANDC010000019.1"/>
</dbReference>
<protein>
    <submittedName>
        <fullName evidence="3">Cbb3-type cytochrome oxidase assembly protein CcoS</fullName>
    </submittedName>
</protein>
<evidence type="ECO:0000256" key="2">
    <source>
        <dbReference type="SAM" id="Phobius"/>
    </source>
</evidence>
<dbReference type="PANTHER" id="PTHR41532:SF1">
    <property type="entry name" value="FIXS PROTEIN"/>
    <property type="match status" value="1"/>
</dbReference>
<keyword evidence="4" id="KW-1185">Reference proteome</keyword>
<dbReference type="EMBL" id="JBANDC010000019">
    <property type="protein sequence ID" value="MEM4990029.1"/>
    <property type="molecule type" value="Genomic_DNA"/>
</dbReference>
<feature type="region of interest" description="Disordered" evidence="1">
    <location>
        <begin position="42"/>
        <end position="66"/>
    </location>
</feature>